<accession>A0A291LH76</accession>
<gene>
    <name evidence="1" type="ORF">SEA_DAUDAU_61</name>
</gene>
<name>A0A291LH76_9CAUD</name>
<dbReference type="Proteomes" id="UP000229313">
    <property type="component" value="Segment"/>
</dbReference>
<dbReference type="EMBL" id="MF766045">
    <property type="protein sequence ID" value="ATI18762.1"/>
    <property type="molecule type" value="Genomic_DNA"/>
</dbReference>
<evidence type="ECO:0000313" key="1">
    <source>
        <dbReference type="EMBL" id="ATI18762.1"/>
    </source>
</evidence>
<keyword evidence="2" id="KW-1185">Reference proteome</keyword>
<protein>
    <submittedName>
        <fullName evidence="1">Uncharacterized protein</fullName>
    </submittedName>
</protein>
<proteinExistence type="predicted"/>
<sequence length="134" mass="14273">MIETLKALNALITQYREGEAERTASLDELRDEDGEPLDGNYAHLDELRFDKALEAQDALDGLLSALETLTGRDLEEGDEVTILADAETTAGGFVGFEGATKGTVKAGPDVDGDILVQADNGLVQFVSPTFLTKG</sequence>
<organism evidence="1 2">
    <name type="scientific">Streptomyces phage Daudau</name>
    <dbReference type="NCBI Taxonomy" id="2041206"/>
    <lineage>
        <taxon>Viruses</taxon>
        <taxon>Duplodnaviria</taxon>
        <taxon>Heunggongvirae</taxon>
        <taxon>Uroviricota</taxon>
        <taxon>Caudoviricetes</taxon>
        <taxon>Arquatrovirinae</taxon>
        <taxon>Caelumvirus</taxon>
        <taxon>Caelumvirus daudau</taxon>
    </lineage>
</organism>
<reference evidence="1 2" key="1">
    <citation type="submission" date="2017-08" db="EMBL/GenBank/DDBJ databases">
        <authorList>
            <person name="Li A."/>
            <person name="King A.R."/>
            <person name="Webb M.E."/>
            <person name="Bhuiyan S."/>
            <person name="Layton S.R."/>
            <person name="Kim T."/>
            <person name="Hughes L.E."/>
            <person name="Garlena R.A."/>
            <person name="Russell D.A."/>
            <person name="Pope W.H."/>
            <person name="Jacobs-Sera D."/>
            <person name="Hendrix R.W."/>
            <person name="Hatfull G.F."/>
        </authorList>
    </citation>
    <scope>NUCLEOTIDE SEQUENCE [LARGE SCALE GENOMIC DNA]</scope>
</reference>
<evidence type="ECO:0000313" key="2">
    <source>
        <dbReference type="Proteomes" id="UP000229313"/>
    </source>
</evidence>